<feature type="compositionally biased region" description="Basic and acidic residues" evidence="1">
    <location>
        <begin position="237"/>
        <end position="247"/>
    </location>
</feature>
<sequence>MFLVQAKLFLFWKVSRGAHRSGDDGEENEDGEELFGDEEEAKEEADAKAELLDFIKEAGDDAFRLPTEEKKLVVHQIYLYFRVELKRESGTKFDEIDWSSGEEFTEYDEKGECPVMISNFRASFTVTKLKETENSGTAANPEYLPGFNCHNQKLKGHIEDASQFTKFKVKSEKRRNSRDQGRKLMKHLHCWSVRSLLRDEKRWLRQRGFDRRLDGHDGGAEHEINHGSSQPVLTFRGESRSLREAPMKKMKRKLESNELDFDLEKSHDDLGEAVVERGDGDFTRA</sequence>
<dbReference type="SUPFAM" id="SSF141678">
    <property type="entry name" value="MAL13P1.257-like"/>
    <property type="match status" value="1"/>
</dbReference>
<proteinExistence type="predicted"/>
<dbReference type="EMBL" id="JAAMPC010000004">
    <property type="protein sequence ID" value="KAG2316033.1"/>
    <property type="molecule type" value="Genomic_DNA"/>
</dbReference>
<protein>
    <submittedName>
        <fullName evidence="3">Uncharacterized protein</fullName>
    </submittedName>
</protein>
<evidence type="ECO:0000313" key="4">
    <source>
        <dbReference type="Proteomes" id="UP000886595"/>
    </source>
</evidence>
<comment type="caution">
    <text evidence="3">The sequence shown here is derived from an EMBL/GenBank/DDBJ whole genome shotgun (WGS) entry which is preliminary data.</text>
</comment>
<feature type="region of interest" description="Disordered" evidence="1">
    <location>
        <begin position="18"/>
        <end position="42"/>
    </location>
</feature>
<dbReference type="OrthoDB" id="10248838at2759"/>
<dbReference type="InterPro" id="IPR008584">
    <property type="entry name" value="CXXC_Zn-binding_euk"/>
</dbReference>
<feature type="region of interest" description="Disordered" evidence="1">
    <location>
        <begin position="215"/>
        <end position="258"/>
    </location>
</feature>
<reference evidence="3 4" key="1">
    <citation type="submission" date="2020-02" db="EMBL/GenBank/DDBJ databases">
        <authorList>
            <person name="Ma Q."/>
            <person name="Huang Y."/>
            <person name="Song X."/>
            <person name="Pei D."/>
        </authorList>
    </citation>
    <scope>NUCLEOTIDE SEQUENCE [LARGE SCALE GENOMIC DNA]</scope>
    <source>
        <strain evidence="3">Sxm20200214</strain>
        <tissue evidence="3">Leaf</tissue>
    </source>
</reference>
<dbReference type="AlphaFoldDB" id="A0A8X7VRX0"/>
<feature type="compositionally biased region" description="Acidic residues" evidence="1">
    <location>
        <begin position="24"/>
        <end position="42"/>
    </location>
</feature>
<feature type="compositionally biased region" description="Basic and acidic residues" evidence="1">
    <location>
        <begin position="215"/>
        <end position="225"/>
    </location>
</feature>
<accession>A0A8X7VRX0</accession>
<dbReference type="Pfam" id="PF05907">
    <property type="entry name" value="CXXC_Zn-b_euk"/>
    <property type="match status" value="1"/>
</dbReference>
<feature type="signal peptide" evidence="2">
    <location>
        <begin position="1"/>
        <end position="17"/>
    </location>
</feature>
<dbReference type="Proteomes" id="UP000886595">
    <property type="component" value="Unassembled WGS sequence"/>
</dbReference>
<evidence type="ECO:0000313" key="3">
    <source>
        <dbReference type="EMBL" id="KAG2316033.1"/>
    </source>
</evidence>
<evidence type="ECO:0000256" key="1">
    <source>
        <dbReference type="SAM" id="MobiDB-lite"/>
    </source>
</evidence>
<evidence type="ECO:0000256" key="2">
    <source>
        <dbReference type="SAM" id="SignalP"/>
    </source>
</evidence>
<organism evidence="3 4">
    <name type="scientific">Brassica carinata</name>
    <name type="common">Ethiopian mustard</name>
    <name type="synonym">Abyssinian cabbage</name>
    <dbReference type="NCBI Taxonomy" id="52824"/>
    <lineage>
        <taxon>Eukaryota</taxon>
        <taxon>Viridiplantae</taxon>
        <taxon>Streptophyta</taxon>
        <taxon>Embryophyta</taxon>
        <taxon>Tracheophyta</taxon>
        <taxon>Spermatophyta</taxon>
        <taxon>Magnoliopsida</taxon>
        <taxon>eudicotyledons</taxon>
        <taxon>Gunneridae</taxon>
        <taxon>Pentapetalae</taxon>
        <taxon>rosids</taxon>
        <taxon>malvids</taxon>
        <taxon>Brassicales</taxon>
        <taxon>Brassicaceae</taxon>
        <taxon>Brassiceae</taxon>
        <taxon>Brassica</taxon>
    </lineage>
</organism>
<gene>
    <name evidence="3" type="ORF">Bca52824_019155</name>
</gene>
<keyword evidence="4" id="KW-1185">Reference proteome</keyword>
<feature type="chain" id="PRO_5036460682" evidence="2">
    <location>
        <begin position="18"/>
        <end position="285"/>
    </location>
</feature>
<name>A0A8X7VRX0_BRACI</name>
<keyword evidence="2" id="KW-0732">Signal</keyword>